<organism evidence="2 3">
    <name type="scientific">Dyadobacter koreensis</name>
    <dbReference type="NCBI Taxonomy" id="408657"/>
    <lineage>
        <taxon>Bacteria</taxon>
        <taxon>Pseudomonadati</taxon>
        <taxon>Bacteroidota</taxon>
        <taxon>Cytophagia</taxon>
        <taxon>Cytophagales</taxon>
        <taxon>Spirosomataceae</taxon>
        <taxon>Dyadobacter</taxon>
    </lineage>
</organism>
<proteinExistence type="predicted"/>
<dbReference type="SUPFAM" id="SSF52317">
    <property type="entry name" value="Class I glutamine amidotransferase-like"/>
    <property type="match status" value="1"/>
</dbReference>
<evidence type="ECO:0000313" key="2">
    <source>
        <dbReference type="EMBL" id="SEI57753.1"/>
    </source>
</evidence>
<accession>A0A1H6RPU0</accession>
<dbReference type="SUPFAM" id="SSF53300">
    <property type="entry name" value="vWA-like"/>
    <property type="match status" value="1"/>
</dbReference>
<dbReference type="Gene3D" id="3.40.50.410">
    <property type="entry name" value="von Willebrand factor, type A domain"/>
    <property type="match status" value="1"/>
</dbReference>
<dbReference type="OrthoDB" id="9763076at2"/>
<dbReference type="AlphaFoldDB" id="A0A1H6RPU0"/>
<dbReference type="InterPro" id="IPR036465">
    <property type="entry name" value="vWFA_dom_sf"/>
</dbReference>
<dbReference type="Proteomes" id="UP000199532">
    <property type="component" value="Unassembled WGS sequence"/>
</dbReference>
<evidence type="ECO:0000256" key="1">
    <source>
        <dbReference type="SAM" id="Phobius"/>
    </source>
</evidence>
<protein>
    <recommendedName>
        <fullName evidence="4">VWA domain-containing protein</fullName>
    </recommendedName>
</protein>
<gene>
    <name evidence="2" type="ORF">SAMN04487995_1453</name>
</gene>
<dbReference type="InterPro" id="IPR029062">
    <property type="entry name" value="Class_I_gatase-like"/>
</dbReference>
<dbReference type="RefSeq" id="WP_090333946.1">
    <property type="nucleotide sequence ID" value="NZ_FNXY01000002.1"/>
</dbReference>
<keyword evidence="1" id="KW-0812">Transmembrane</keyword>
<evidence type="ECO:0008006" key="4">
    <source>
        <dbReference type="Google" id="ProtNLM"/>
    </source>
</evidence>
<keyword evidence="3" id="KW-1185">Reference proteome</keyword>
<sequence length="694" mass="77869">MRSELIFQTPYWFIIFCLLAGGAYAFLLYQPEASWSKKLNYALAALRGIVVAFICFLLLSPLVRRTESIVDKAKIVFAIDNSESVKGVGQPVLKQITQAAQELNSSGYEVSVQTFDRTAENITIDSIRFDQRKTDLSGLLQMVKSNFEGRNLTDVILLSDGIVNQGAAPTFNQFPFKVNTIAVGDTVPVLDIRIKDVVNNRVAYLGNDFPIRADISANGLAGKTTTISLKQGGRIIATQKVQIDRASFFKSFDFTASSNQKGIQHYTIELGSVQGEASDRNNKRDVYIDIIDGRQKILLLALTPHPDVKALRSLIESNDNYELDVNILTASSNPNADVIGSKPYDLVILHQIPNILGLGNPMVRKIIDAKRPVLYILGNQSAVPLLNTLNRSLTINVNQGQFDKVAARYNPLFQQINFNEESLKLLERLPPLSVPFGEYTVSPGTETILFQKVGTLNTSKPLLVLNTATEQKTAVLTGEGIWQWRQEEFALTGKHELVDNLFQKIIQILSVRDDKRKFRIYPVRPEFEEGEEVVFQTEIYNDIYEPVYGQEVKLDITDESGKTKTYNYTHTAENPRFNISGLLEGVYRFQATTLVKGVQEKINGQFVVRKVDLELANTTADFGMLRELAQKTGGTFVQPVTLSQLIEKLKTNRAPDQLDSSEEMVELIHLKWLFFLILVLLGVEWGLRKYHGGY</sequence>
<reference evidence="2 3" key="1">
    <citation type="submission" date="2016-10" db="EMBL/GenBank/DDBJ databases">
        <authorList>
            <person name="de Groot N.N."/>
        </authorList>
    </citation>
    <scope>NUCLEOTIDE SEQUENCE [LARGE SCALE GENOMIC DNA]</scope>
    <source>
        <strain evidence="2 3">DSM 19938</strain>
    </source>
</reference>
<dbReference type="STRING" id="408657.SAMN04487995_1453"/>
<dbReference type="PANTHER" id="PTHR37947">
    <property type="entry name" value="BLL2462 PROTEIN"/>
    <property type="match status" value="1"/>
</dbReference>
<dbReference type="PANTHER" id="PTHR37947:SF1">
    <property type="entry name" value="BLL2462 PROTEIN"/>
    <property type="match status" value="1"/>
</dbReference>
<keyword evidence="1" id="KW-1133">Transmembrane helix</keyword>
<keyword evidence="1" id="KW-0472">Membrane</keyword>
<evidence type="ECO:0000313" key="3">
    <source>
        <dbReference type="Proteomes" id="UP000199532"/>
    </source>
</evidence>
<name>A0A1H6RPU0_9BACT</name>
<feature type="transmembrane region" description="Helical" evidence="1">
    <location>
        <begin position="41"/>
        <end position="63"/>
    </location>
</feature>
<dbReference type="EMBL" id="FNXY01000002">
    <property type="protein sequence ID" value="SEI57753.1"/>
    <property type="molecule type" value="Genomic_DNA"/>
</dbReference>
<feature type="transmembrane region" description="Helical" evidence="1">
    <location>
        <begin position="12"/>
        <end position="29"/>
    </location>
</feature>